<accession>A0ABU2BDS8</accession>
<dbReference type="PIRSF" id="PIRSF015592">
    <property type="entry name" value="Prld-crbxl_pptds"/>
    <property type="match status" value="1"/>
</dbReference>
<dbReference type="Gene3D" id="3.40.630.20">
    <property type="entry name" value="Peptidase C15, pyroglutamyl peptidase I-like"/>
    <property type="match status" value="1"/>
</dbReference>
<evidence type="ECO:0000313" key="9">
    <source>
        <dbReference type="EMBL" id="MDR7355888.1"/>
    </source>
</evidence>
<comment type="caution">
    <text evidence="9">The sequence shown here is derived from an EMBL/GenBank/DDBJ whole genome shotgun (WGS) entry which is preliminary data.</text>
</comment>
<evidence type="ECO:0000256" key="7">
    <source>
        <dbReference type="ARBA" id="ARBA00030836"/>
    </source>
</evidence>
<evidence type="ECO:0000256" key="3">
    <source>
        <dbReference type="ARBA" id="ARBA00022490"/>
    </source>
</evidence>
<dbReference type="RefSeq" id="WP_277103760.1">
    <property type="nucleotide sequence ID" value="NZ_BAAAJS010000022.1"/>
</dbReference>
<keyword evidence="5" id="KW-0378">Hydrolase</keyword>
<evidence type="ECO:0000313" key="10">
    <source>
        <dbReference type="Proteomes" id="UP001183619"/>
    </source>
</evidence>
<dbReference type="Proteomes" id="UP001183619">
    <property type="component" value="Unassembled WGS sequence"/>
</dbReference>
<dbReference type="SUPFAM" id="SSF53182">
    <property type="entry name" value="Pyrrolidone carboxyl peptidase (pyroglutamate aminopeptidase)"/>
    <property type="match status" value="1"/>
</dbReference>
<dbReference type="PANTHER" id="PTHR23402">
    <property type="entry name" value="PROTEASE FAMILY C15 PYROGLUTAMYL-PEPTIDASE I-RELATED"/>
    <property type="match status" value="1"/>
</dbReference>
<evidence type="ECO:0000256" key="4">
    <source>
        <dbReference type="ARBA" id="ARBA00022670"/>
    </source>
</evidence>
<evidence type="ECO:0000256" key="8">
    <source>
        <dbReference type="ARBA" id="ARBA00031559"/>
    </source>
</evidence>
<sequence>MRVLITGFEPFGHDTENASESVAQALAHRFPPREHAHTGQNNAGSTLECISEILPVTFAEAHLVLQAAVEKHQPDFILCLGEAGGRDYLSLEHIGVNEHNARIPDNAGEQPVGSAIIPSGERYLNPQLPLSVDQLCAVINQHGITAKPSNDAGRFVCNHVSYWLYYWLDRKPEWMTATGGIFVHIPALRSNSIATVGAETDPETPSVASVDPNAPRTIEQCVTGLTLMLEELHRVTMRTTALSYVRACAANVQG</sequence>
<keyword evidence="4" id="KW-0645">Protease</keyword>
<keyword evidence="3" id="KW-0963">Cytoplasm</keyword>
<evidence type="ECO:0000256" key="5">
    <source>
        <dbReference type="ARBA" id="ARBA00022801"/>
    </source>
</evidence>
<keyword evidence="10" id="KW-1185">Reference proteome</keyword>
<evidence type="ECO:0000256" key="1">
    <source>
        <dbReference type="ARBA" id="ARBA00006641"/>
    </source>
</evidence>
<dbReference type="Pfam" id="PF01470">
    <property type="entry name" value="Peptidase_C15"/>
    <property type="match status" value="1"/>
</dbReference>
<evidence type="ECO:0000256" key="2">
    <source>
        <dbReference type="ARBA" id="ARBA00019191"/>
    </source>
</evidence>
<comment type="similarity">
    <text evidence="1">Belongs to the peptidase C15 family.</text>
</comment>
<proteinExistence type="inferred from homology"/>
<dbReference type="EMBL" id="JAVDYF010000001">
    <property type="protein sequence ID" value="MDR7355888.1"/>
    <property type="molecule type" value="Genomic_DNA"/>
</dbReference>
<name>A0ABU2BDS8_9CORY</name>
<organism evidence="9 10">
    <name type="scientific">Corynebacterium felinum</name>
    <dbReference type="NCBI Taxonomy" id="131318"/>
    <lineage>
        <taxon>Bacteria</taxon>
        <taxon>Bacillati</taxon>
        <taxon>Actinomycetota</taxon>
        <taxon>Actinomycetes</taxon>
        <taxon>Mycobacteriales</taxon>
        <taxon>Corynebacteriaceae</taxon>
        <taxon>Corynebacterium</taxon>
    </lineage>
</organism>
<dbReference type="InterPro" id="IPR036440">
    <property type="entry name" value="Peptidase_C15-like_sf"/>
</dbReference>
<gene>
    <name evidence="9" type="ORF">J2S37_002426</name>
</gene>
<dbReference type="PANTHER" id="PTHR23402:SF1">
    <property type="entry name" value="PYROGLUTAMYL-PEPTIDASE I"/>
    <property type="match status" value="1"/>
</dbReference>
<dbReference type="InterPro" id="IPR000816">
    <property type="entry name" value="Peptidase_C15"/>
</dbReference>
<keyword evidence="6" id="KW-0788">Thiol protease</keyword>
<dbReference type="InterPro" id="IPR016125">
    <property type="entry name" value="Peptidase_C15-like"/>
</dbReference>
<evidence type="ECO:0000256" key="6">
    <source>
        <dbReference type="ARBA" id="ARBA00022807"/>
    </source>
</evidence>
<protein>
    <recommendedName>
        <fullName evidence="2">Pyrrolidone-carboxylate peptidase</fullName>
    </recommendedName>
    <alternativeName>
        <fullName evidence="7">5-oxoprolyl-peptidase</fullName>
    </alternativeName>
    <alternativeName>
        <fullName evidence="8">Pyroglutamyl-peptidase I</fullName>
    </alternativeName>
</protein>
<dbReference type="CDD" id="cd00501">
    <property type="entry name" value="Peptidase_C15"/>
    <property type="match status" value="1"/>
</dbReference>
<reference evidence="9 10" key="1">
    <citation type="submission" date="2023-07" db="EMBL/GenBank/DDBJ databases">
        <title>Sequencing the genomes of 1000 actinobacteria strains.</title>
        <authorList>
            <person name="Klenk H.-P."/>
        </authorList>
    </citation>
    <scope>NUCLEOTIDE SEQUENCE [LARGE SCALE GENOMIC DNA]</scope>
    <source>
        <strain evidence="9 10">DSM 44508</strain>
    </source>
</reference>